<feature type="compositionally biased region" description="Low complexity" evidence="3">
    <location>
        <begin position="1349"/>
        <end position="1360"/>
    </location>
</feature>
<dbReference type="InterPro" id="IPR020845">
    <property type="entry name" value="AMP-binding_CS"/>
</dbReference>
<feature type="transmembrane region" description="Helical" evidence="4">
    <location>
        <begin position="919"/>
        <end position="942"/>
    </location>
</feature>
<dbReference type="InterPro" id="IPR012728">
    <property type="entry name" value="Pls/PosA_C"/>
</dbReference>
<keyword evidence="4" id="KW-1133">Transmembrane helix</keyword>
<dbReference type="InterPro" id="IPR000873">
    <property type="entry name" value="AMP-dep_synth/lig_dom"/>
</dbReference>
<reference evidence="6 7" key="1">
    <citation type="submission" date="2020-03" db="EMBL/GenBank/DDBJ databases">
        <title>WGS of the type strain of Planosporangium spp.</title>
        <authorList>
            <person name="Thawai C."/>
        </authorList>
    </citation>
    <scope>NUCLEOTIDE SEQUENCE [LARGE SCALE GENOMIC DNA]</scope>
    <source>
        <strain evidence="6 7">TBRC 5610</strain>
    </source>
</reference>
<feature type="region of interest" description="Disordered" evidence="3">
    <location>
        <begin position="1"/>
        <end position="27"/>
    </location>
</feature>
<evidence type="ECO:0000256" key="2">
    <source>
        <dbReference type="ARBA" id="ARBA00022553"/>
    </source>
</evidence>
<dbReference type="InterPro" id="IPR006162">
    <property type="entry name" value="Ppantetheine_attach_site"/>
</dbReference>
<evidence type="ECO:0000256" key="4">
    <source>
        <dbReference type="SAM" id="Phobius"/>
    </source>
</evidence>
<feature type="transmembrane region" description="Helical" evidence="4">
    <location>
        <begin position="884"/>
        <end position="913"/>
    </location>
</feature>
<feature type="region of interest" description="Disordered" evidence="3">
    <location>
        <begin position="1330"/>
        <end position="1360"/>
    </location>
</feature>
<feature type="compositionally biased region" description="Basic and acidic residues" evidence="3">
    <location>
        <begin position="12"/>
        <end position="27"/>
    </location>
</feature>
<dbReference type="InterPro" id="IPR009081">
    <property type="entry name" value="PP-bd_ACP"/>
</dbReference>
<evidence type="ECO:0000256" key="1">
    <source>
        <dbReference type="ARBA" id="ARBA00022450"/>
    </source>
</evidence>
<proteinExistence type="predicted"/>
<dbReference type="Pfam" id="PF00501">
    <property type="entry name" value="AMP-binding"/>
    <property type="match status" value="1"/>
</dbReference>
<dbReference type="Proteomes" id="UP000722989">
    <property type="component" value="Unassembled WGS sequence"/>
</dbReference>
<sequence length="1369" mass="145907">MGRSSALYVRSRGRDDRADEGRADQARPDRGRLHHVFEAACDRDPAAVALECGDAWLTYRQLDERANRLAQHLRGLGIRTGSRVAILLQRSIDTYVALLGVGKAGAAFVPIDPESPPDRVAYIAEDSNVDLLLTSSELVCGAEGLDRRVLVVDESAAVLAAEPADRPDLGADEGRDGGEEDPVAYIIYTSGSSGRPKGVAVNQSSIRNFLDVVPGVYDVRPGDRVYQGMTIAFDFSIEEIWPTWSVGATLVAGPTDSRRLGAELADFLDERAITLFYCVPTLLATIPRDLPHIRNLYVGGEACPGQLVERWSRPGRRILNTYGPTEATVTATWCELRPGRPVTIGRPLPTYSVVILDEQRQPVPDGEVGEICIGGPGVARGYVGRPELTADKFFPHPLAPAGGRLYRTGDLGRITPDGEIEYLGRADAEVKIRGHRVDLGEIESVLMEDPEVAEAVAALVPISDAPDAPKELAAYIVCPGFDAGGDEALVRRLYEAMQSRLPGYMVPSFLDGIDALPMMPSGKVDRRLLPIPVRRRPATGGGPVVAAEGELEEQVRAAWAEAFNMEPEELSVEANFFTDLGGHSLLAATVVSLLRMRDIGASPAVRDLYDHPTVRGMAAHLGGAVRQPGPVAPPRPAPLRHSRWRIAGAGFGQAVVIYLLLLAVTLPVSYVYTWNNGDVSVSVLVQLMYAILVSYLGVRWLLPVLLIRPLSAGIKPGRYPLWGLTYVRLWAVNMLLAVGPLPVLSGSPLMALYLRLLGAKVGRRTTIATSAISLPNMVKIGADASIGYGVSLRPWRVEDGWVNVAPIVVGYGAFVGANAVLEPGAVVEANAALGEQSVLGQGETVPIGERWSGSPPNPTDALAPTVEEMLGAGRPVRGWRLHHVAAALVGLLGLEFAAIAMILPSVALVWWALLTWGVIAGFIATLPAGPVYVLTVCAVVAIGKRIVLPHVPAGIHPVRSMLGVRKWVADKLLEFSLMFTNSLYATLYTVPWLRALGARVGRGAEVSTAAHLDPDLLTLGAESFVADMASVGAATFANGRVAFLPTQVGSRAFVGNAAFVPAGTSLGDESLVGVGTVPPAGGVPDGTSWLGSPAMHLPLRQDSGDFSEDQTFRPPRKVVVHRLAVEFFRATLPASILGASFYLYLLALSGLANGRDLPIPATVSPFVAMGSSLAVIACCAAIKRNIIGAYRPRVEPLWSPFVRRTEFVTGIFEAAAVPAGVGLLIGTPFLPPVLRWFGVRIGRRTWIGTTYITEFDLVEIGDDATVGMEVSLQTHLFEDRVMKMSVVTVGAGATVGTRAIVLYDAVVGNDVSLGSLSLLMKGERLTPGSRWRGIPAQGVTTRGAHDSTAEQAAPEKVAPEKAALAEVAA</sequence>
<dbReference type="EMBL" id="JAATVY010000019">
    <property type="protein sequence ID" value="NJC72526.1"/>
    <property type="molecule type" value="Genomic_DNA"/>
</dbReference>
<dbReference type="InterPro" id="IPR025110">
    <property type="entry name" value="AMP-bd_C"/>
</dbReference>
<dbReference type="Gene3D" id="3.40.50.12780">
    <property type="entry name" value="N-terminal domain of ligase-like"/>
    <property type="match status" value="1"/>
</dbReference>
<dbReference type="Pfam" id="PF13193">
    <property type="entry name" value="AMP-binding_C"/>
    <property type="match status" value="1"/>
</dbReference>
<dbReference type="PANTHER" id="PTHR45527">
    <property type="entry name" value="NONRIBOSOMAL PEPTIDE SYNTHETASE"/>
    <property type="match status" value="1"/>
</dbReference>
<dbReference type="NCBIfam" id="TIGR01733">
    <property type="entry name" value="AA-adenyl-dom"/>
    <property type="match status" value="1"/>
</dbReference>
<dbReference type="InterPro" id="IPR036736">
    <property type="entry name" value="ACP-like_sf"/>
</dbReference>
<dbReference type="SUPFAM" id="SSF56801">
    <property type="entry name" value="Acetyl-CoA synthetase-like"/>
    <property type="match status" value="1"/>
</dbReference>
<feature type="transmembrane region" description="Helical" evidence="4">
    <location>
        <begin position="1159"/>
        <end position="1182"/>
    </location>
</feature>
<dbReference type="InterPro" id="IPR010071">
    <property type="entry name" value="AA_adenyl_dom"/>
</dbReference>
<dbReference type="PROSITE" id="PS00012">
    <property type="entry name" value="PHOSPHOPANTETHEINE"/>
    <property type="match status" value="1"/>
</dbReference>
<dbReference type="InterPro" id="IPR045851">
    <property type="entry name" value="AMP-bd_C_sf"/>
</dbReference>
<evidence type="ECO:0000256" key="3">
    <source>
        <dbReference type="SAM" id="MobiDB-lite"/>
    </source>
</evidence>
<dbReference type="SMART" id="SM00823">
    <property type="entry name" value="PKS_PP"/>
    <property type="match status" value="1"/>
</dbReference>
<evidence type="ECO:0000313" key="6">
    <source>
        <dbReference type="EMBL" id="NJC72526.1"/>
    </source>
</evidence>
<accession>A0ABX0Y2D3</accession>
<keyword evidence="2" id="KW-0597">Phosphoprotein</keyword>
<dbReference type="Gene3D" id="1.10.1200.10">
    <property type="entry name" value="ACP-like"/>
    <property type="match status" value="1"/>
</dbReference>
<gene>
    <name evidence="6" type="ORF">HC031_22805</name>
</gene>
<keyword evidence="7" id="KW-1185">Reference proteome</keyword>
<dbReference type="InterPro" id="IPR011004">
    <property type="entry name" value="Trimer_LpxA-like_sf"/>
</dbReference>
<dbReference type="PROSITE" id="PS00455">
    <property type="entry name" value="AMP_BINDING"/>
    <property type="match status" value="1"/>
</dbReference>
<dbReference type="PROSITE" id="PS50075">
    <property type="entry name" value="CARRIER"/>
    <property type="match status" value="1"/>
</dbReference>
<dbReference type="InterPro" id="IPR020806">
    <property type="entry name" value="PKS_PP-bd"/>
</dbReference>
<comment type="caution">
    <text evidence="6">The sequence shown here is derived from an EMBL/GenBank/DDBJ whole genome shotgun (WGS) entry which is preliminary data.</text>
</comment>
<dbReference type="Gene3D" id="3.30.300.30">
    <property type="match status" value="1"/>
</dbReference>
<protein>
    <submittedName>
        <fullName evidence="6">Amino acid adenylation domain-containing protein</fullName>
    </submittedName>
</protein>
<dbReference type="SUPFAM" id="SSF51161">
    <property type="entry name" value="Trimeric LpxA-like enzymes"/>
    <property type="match status" value="3"/>
</dbReference>
<feature type="domain" description="Carrier" evidence="5">
    <location>
        <begin position="546"/>
        <end position="625"/>
    </location>
</feature>
<dbReference type="InterPro" id="IPR042099">
    <property type="entry name" value="ANL_N_sf"/>
</dbReference>
<dbReference type="SUPFAM" id="SSF47336">
    <property type="entry name" value="ACP-like"/>
    <property type="match status" value="1"/>
</dbReference>
<dbReference type="Gene3D" id="2.160.10.10">
    <property type="entry name" value="Hexapeptide repeat proteins"/>
    <property type="match status" value="3"/>
</dbReference>
<dbReference type="Pfam" id="PF00550">
    <property type="entry name" value="PP-binding"/>
    <property type="match status" value="1"/>
</dbReference>
<feature type="transmembrane region" description="Helical" evidence="4">
    <location>
        <begin position="1127"/>
        <end position="1147"/>
    </location>
</feature>
<evidence type="ECO:0000259" key="5">
    <source>
        <dbReference type="PROSITE" id="PS50075"/>
    </source>
</evidence>
<keyword evidence="4" id="KW-0472">Membrane</keyword>
<feature type="transmembrane region" description="Helical" evidence="4">
    <location>
        <begin position="650"/>
        <end position="672"/>
    </location>
</feature>
<dbReference type="PANTHER" id="PTHR45527:SF1">
    <property type="entry name" value="FATTY ACID SYNTHASE"/>
    <property type="match status" value="1"/>
</dbReference>
<dbReference type="NCBIfam" id="TIGR02353">
    <property type="entry name" value="NRPS_term_dom"/>
    <property type="match status" value="1"/>
</dbReference>
<feature type="transmembrane region" description="Helical" evidence="4">
    <location>
        <begin position="684"/>
        <end position="707"/>
    </location>
</feature>
<feature type="transmembrane region" description="Helical" evidence="4">
    <location>
        <begin position="727"/>
        <end position="754"/>
    </location>
</feature>
<evidence type="ECO:0000313" key="7">
    <source>
        <dbReference type="Proteomes" id="UP000722989"/>
    </source>
</evidence>
<organism evidence="6 7">
    <name type="scientific">Planosporangium thailandense</name>
    <dbReference type="NCBI Taxonomy" id="765197"/>
    <lineage>
        <taxon>Bacteria</taxon>
        <taxon>Bacillati</taxon>
        <taxon>Actinomycetota</taxon>
        <taxon>Actinomycetes</taxon>
        <taxon>Micromonosporales</taxon>
        <taxon>Micromonosporaceae</taxon>
        <taxon>Planosporangium</taxon>
    </lineage>
</organism>
<dbReference type="CDD" id="cd05930">
    <property type="entry name" value="A_NRPS"/>
    <property type="match status" value="1"/>
</dbReference>
<keyword evidence="1" id="KW-0596">Phosphopantetheine</keyword>
<name>A0ABX0Y2D3_9ACTN</name>
<keyword evidence="4" id="KW-0812">Transmembrane</keyword>